<comment type="caution">
    <text evidence="8">The sequence shown here is derived from an EMBL/GenBank/DDBJ whole genome shotgun (WGS) entry which is preliminary data.</text>
</comment>
<accession>A0A9W4HQD6</accession>
<keyword evidence="5 6" id="KW-0472">Membrane</keyword>
<dbReference type="Pfam" id="PF07690">
    <property type="entry name" value="MFS_1"/>
    <property type="match status" value="1"/>
</dbReference>
<evidence type="ECO:0000256" key="2">
    <source>
        <dbReference type="ARBA" id="ARBA00008335"/>
    </source>
</evidence>
<dbReference type="GO" id="GO:0005886">
    <property type="term" value="C:plasma membrane"/>
    <property type="evidence" value="ECO:0007669"/>
    <property type="project" value="UniProtKB-SubCell"/>
</dbReference>
<keyword evidence="3 6" id="KW-0812">Transmembrane</keyword>
<proteinExistence type="inferred from homology"/>
<evidence type="ECO:0000256" key="4">
    <source>
        <dbReference type="ARBA" id="ARBA00022989"/>
    </source>
</evidence>
<evidence type="ECO:0000256" key="6">
    <source>
        <dbReference type="SAM" id="Phobius"/>
    </source>
</evidence>
<gene>
    <name evidence="8" type="ORF">POLS_LOCUS4267</name>
</gene>
<feature type="transmembrane region" description="Helical" evidence="6">
    <location>
        <begin position="445"/>
        <end position="467"/>
    </location>
</feature>
<evidence type="ECO:0000259" key="7">
    <source>
        <dbReference type="PROSITE" id="PS50850"/>
    </source>
</evidence>
<evidence type="ECO:0000256" key="1">
    <source>
        <dbReference type="ARBA" id="ARBA00004651"/>
    </source>
</evidence>
<feature type="transmembrane region" description="Helical" evidence="6">
    <location>
        <begin position="111"/>
        <end position="128"/>
    </location>
</feature>
<comment type="subcellular location">
    <subcellularLocation>
        <location evidence="1">Cell membrane</location>
        <topology evidence="1">Multi-pass membrane protein</topology>
    </subcellularLocation>
</comment>
<dbReference type="FunFam" id="1.20.1250.20:FF:000082">
    <property type="entry name" value="MFS multidrug transporter, putative"/>
    <property type="match status" value="1"/>
</dbReference>
<dbReference type="PROSITE" id="PS50850">
    <property type="entry name" value="MFS"/>
    <property type="match status" value="1"/>
</dbReference>
<comment type="similarity">
    <text evidence="2">Belongs to the major facilitator superfamily.</text>
</comment>
<feature type="transmembrane region" description="Helical" evidence="6">
    <location>
        <begin position="307"/>
        <end position="326"/>
    </location>
</feature>
<dbReference type="AlphaFoldDB" id="A0A9W4HQD6"/>
<dbReference type="InterPro" id="IPR020846">
    <property type="entry name" value="MFS_dom"/>
</dbReference>
<dbReference type="GO" id="GO:0022857">
    <property type="term" value="F:transmembrane transporter activity"/>
    <property type="evidence" value="ECO:0007669"/>
    <property type="project" value="InterPro"/>
</dbReference>
<dbReference type="Gene3D" id="1.20.1250.20">
    <property type="entry name" value="MFS general substrate transporter like domains"/>
    <property type="match status" value="1"/>
</dbReference>
<name>A0A9W4HQD6_PENOL</name>
<dbReference type="InterPro" id="IPR036259">
    <property type="entry name" value="MFS_trans_sf"/>
</dbReference>
<dbReference type="InterPro" id="IPR011701">
    <property type="entry name" value="MFS"/>
</dbReference>
<feature type="transmembrane region" description="Helical" evidence="6">
    <location>
        <begin position="386"/>
        <end position="405"/>
    </location>
</feature>
<feature type="transmembrane region" description="Helical" evidence="6">
    <location>
        <begin position="194"/>
        <end position="213"/>
    </location>
</feature>
<feature type="transmembrane region" description="Helical" evidence="6">
    <location>
        <begin position="346"/>
        <end position="365"/>
    </location>
</feature>
<dbReference type="OrthoDB" id="6770063at2759"/>
<feature type="transmembrane region" description="Helical" evidence="6">
    <location>
        <begin position="225"/>
        <end position="246"/>
    </location>
</feature>
<evidence type="ECO:0000256" key="3">
    <source>
        <dbReference type="ARBA" id="ARBA00022692"/>
    </source>
</evidence>
<reference evidence="8" key="1">
    <citation type="submission" date="2021-07" db="EMBL/GenBank/DDBJ databases">
        <authorList>
            <person name="Branca A.L. A."/>
        </authorList>
    </citation>
    <scope>NUCLEOTIDE SEQUENCE</scope>
</reference>
<feature type="transmembrane region" description="Helical" evidence="6">
    <location>
        <begin position="166"/>
        <end position="187"/>
    </location>
</feature>
<protein>
    <recommendedName>
        <fullName evidence="7">Major facilitator superfamily (MFS) profile domain-containing protein</fullName>
    </recommendedName>
</protein>
<keyword evidence="9" id="KW-1185">Reference proteome</keyword>
<evidence type="ECO:0000256" key="5">
    <source>
        <dbReference type="ARBA" id="ARBA00023136"/>
    </source>
</evidence>
<dbReference type="SUPFAM" id="SSF103473">
    <property type="entry name" value="MFS general substrate transporter"/>
    <property type="match status" value="1"/>
</dbReference>
<evidence type="ECO:0000313" key="8">
    <source>
        <dbReference type="EMBL" id="CAG8086729.1"/>
    </source>
</evidence>
<sequence length="516" mass="55871">MGDLTSDKASALPNEGGCVSVALSPEFLDPRISLSEALRPHQLELLSFGDFSICSKFQSPFTWSQSRKVLVLSAPFMASTLAAYSAGAYALASSSLLQQFSITDTQVNAGITIFVAGFGFTPMILAPVSETHGRYWVYVGSGLVFLLGTLGCALSKSYVAMMVSRFLTGCGAAVFATLTGGVVSDLYRKEDRNIPMAMYTLSIMIGTGLGPLISGTVVDRLGWRWIFFIQLIAIGVTTASLLLCFAETSSTCLLGRKCHALNKMQLQTTSGVTLNFFPKARNSSSLDISILWRSFAFPLKLLITEPAVFLFSAWVSFAWAILYMQFSSIGIVFKSVYDFDNAQVGAVYTAVIVGSSLSFLMAASEGAIIRRLTPRYSTQSTPEQRLLSPCIQSVLLPIGLFWFMLSAKPEAHWISPALAIGSCTMGIFSIYLAVFNYLADTYQRFASSALAAQSMCRNLLAGIFPLVTRRMLTSLTLAGTGGLLGGLGLMLTAIPWVLYFSGHRIRARSLFAKNML</sequence>
<organism evidence="8 9">
    <name type="scientific">Penicillium olsonii</name>
    <dbReference type="NCBI Taxonomy" id="99116"/>
    <lineage>
        <taxon>Eukaryota</taxon>
        <taxon>Fungi</taxon>
        <taxon>Dikarya</taxon>
        <taxon>Ascomycota</taxon>
        <taxon>Pezizomycotina</taxon>
        <taxon>Eurotiomycetes</taxon>
        <taxon>Eurotiomycetidae</taxon>
        <taxon>Eurotiales</taxon>
        <taxon>Aspergillaceae</taxon>
        <taxon>Penicillium</taxon>
    </lineage>
</organism>
<dbReference type="EMBL" id="CAJVOS010000021">
    <property type="protein sequence ID" value="CAG8086729.1"/>
    <property type="molecule type" value="Genomic_DNA"/>
</dbReference>
<dbReference type="PANTHER" id="PTHR23502">
    <property type="entry name" value="MAJOR FACILITATOR SUPERFAMILY"/>
    <property type="match status" value="1"/>
</dbReference>
<feature type="transmembrane region" description="Helical" evidence="6">
    <location>
        <begin position="417"/>
        <end position="438"/>
    </location>
</feature>
<feature type="domain" description="Major facilitator superfamily (MFS) profile" evidence="7">
    <location>
        <begin position="71"/>
        <end position="516"/>
    </location>
</feature>
<dbReference type="Proteomes" id="UP001153618">
    <property type="component" value="Unassembled WGS sequence"/>
</dbReference>
<feature type="transmembrane region" description="Helical" evidence="6">
    <location>
        <begin position="479"/>
        <end position="500"/>
    </location>
</feature>
<feature type="transmembrane region" description="Helical" evidence="6">
    <location>
        <begin position="135"/>
        <end position="160"/>
    </location>
</feature>
<keyword evidence="4 6" id="KW-1133">Transmembrane helix</keyword>
<dbReference type="PANTHER" id="PTHR23502:SF134">
    <property type="entry name" value="MAJOR FACILITATOR SUPERFAMILY (MFS) PROFILE DOMAIN-CONTAINING PROTEIN-RELATED"/>
    <property type="match status" value="1"/>
</dbReference>
<feature type="transmembrane region" description="Helical" evidence="6">
    <location>
        <begin position="69"/>
        <end position="91"/>
    </location>
</feature>
<evidence type="ECO:0000313" key="9">
    <source>
        <dbReference type="Proteomes" id="UP001153618"/>
    </source>
</evidence>